<keyword evidence="1" id="KW-0812">Transmembrane</keyword>
<evidence type="ECO:0000313" key="2">
    <source>
        <dbReference type="EMBL" id="SUD33458.1"/>
    </source>
</evidence>
<reference evidence="2 3" key="1">
    <citation type="submission" date="2018-06" db="EMBL/GenBank/DDBJ databases">
        <authorList>
            <consortium name="Pathogen Informatics"/>
            <person name="Doyle S."/>
        </authorList>
    </citation>
    <scope>NUCLEOTIDE SEQUENCE [LARGE SCALE GENOMIC DNA]</scope>
    <source>
        <strain evidence="2 3">NCTC10392</strain>
    </source>
</reference>
<dbReference type="EMBL" id="UGUS01000002">
    <property type="protein sequence ID" value="SUD33458.1"/>
    <property type="molecule type" value="Genomic_DNA"/>
</dbReference>
<name>A0A379IJ92_PSEFL</name>
<dbReference type="AlphaFoldDB" id="A0A379IJ92"/>
<dbReference type="NCBIfam" id="TIGR02532">
    <property type="entry name" value="IV_pilin_GFxxxE"/>
    <property type="match status" value="1"/>
</dbReference>
<dbReference type="InterPro" id="IPR012902">
    <property type="entry name" value="N_methyl_site"/>
</dbReference>
<keyword evidence="1" id="KW-0472">Membrane</keyword>
<dbReference type="Pfam" id="PF07963">
    <property type="entry name" value="N_methyl"/>
    <property type="match status" value="1"/>
</dbReference>
<dbReference type="InterPro" id="IPR013362">
    <property type="entry name" value="Pilus_4_PilV"/>
</dbReference>
<evidence type="ECO:0000256" key="1">
    <source>
        <dbReference type="SAM" id="Phobius"/>
    </source>
</evidence>
<gene>
    <name evidence="2" type="primary">pilV</name>
    <name evidence="2" type="ORF">NCTC10392_04856</name>
</gene>
<organism evidence="2 3">
    <name type="scientific">Pseudomonas fluorescens</name>
    <dbReference type="NCBI Taxonomy" id="294"/>
    <lineage>
        <taxon>Bacteria</taxon>
        <taxon>Pseudomonadati</taxon>
        <taxon>Pseudomonadota</taxon>
        <taxon>Gammaproteobacteria</taxon>
        <taxon>Pseudomonadales</taxon>
        <taxon>Pseudomonadaceae</taxon>
        <taxon>Pseudomonas</taxon>
    </lineage>
</organism>
<dbReference type="OrthoDB" id="7031035at2"/>
<accession>A0A379IJ92</accession>
<evidence type="ECO:0000313" key="3">
    <source>
        <dbReference type="Proteomes" id="UP000255125"/>
    </source>
</evidence>
<dbReference type="NCBIfam" id="TIGR02523">
    <property type="entry name" value="type_IV_pilV"/>
    <property type="match status" value="1"/>
</dbReference>
<dbReference type="Proteomes" id="UP000255125">
    <property type="component" value="Unassembled WGS sequence"/>
</dbReference>
<sequence>MAMRACPVTFCSPPVAVRQLGMSLIEVLVSLLILGVGLLGAGLIQLNALKYTDSSRMISQASFIAYDMLDRIRANAGADYSWGSGDILSASTLAASVRDLDLHDFEANISHLAGDTAKGSIAINQHEVTISISWDDSRAAKASNTRETFTLTSRVAVDPRPMR</sequence>
<keyword evidence="1" id="KW-1133">Transmembrane helix</keyword>
<proteinExistence type="predicted"/>
<feature type="transmembrane region" description="Helical" evidence="1">
    <location>
        <begin position="27"/>
        <end position="49"/>
    </location>
</feature>
<protein>
    <submittedName>
        <fullName evidence="2">Type IV pilus modification protein PilV</fullName>
    </submittedName>
</protein>